<feature type="compositionally biased region" description="Polar residues" evidence="1">
    <location>
        <begin position="46"/>
        <end position="66"/>
    </location>
</feature>
<evidence type="ECO:0000256" key="1">
    <source>
        <dbReference type="SAM" id="MobiDB-lite"/>
    </source>
</evidence>
<feature type="compositionally biased region" description="Basic and acidic residues" evidence="1">
    <location>
        <begin position="14"/>
        <end position="24"/>
    </location>
</feature>
<name>A0A077W9P4_9FUNG</name>
<protein>
    <submittedName>
        <fullName evidence="2">Uncharacterized protein</fullName>
    </submittedName>
</protein>
<gene>
    <name evidence="2" type="ORF">LRAMOSA00222</name>
</gene>
<feature type="region of interest" description="Disordered" evidence="1">
    <location>
        <begin position="151"/>
        <end position="172"/>
    </location>
</feature>
<dbReference type="OrthoDB" id="2266849at2759"/>
<dbReference type="AlphaFoldDB" id="A0A077W9P4"/>
<accession>A0A077W9P4</accession>
<proteinExistence type="predicted"/>
<dbReference type="EMBL" id="LK023313">
    <property type="protein sequence ID" value="CDS02818.1"/>
    <property type="molecule type" value="Genomic_DNA"/>
</dbReference>
<feature type="region of interest" description="Disordered" evidence="1">
    <location>
        <begin position="1"/>
        <end position="93"/>
    </location>
</feature>
<reference evidence="2" key="1">
    <citation type="journal article" date="2014" name="Genome Announc.">
        <title>De novo whole-genome sequence and genome annotation of Lichtheimia ramosa.</title>
        <authorList>
            <person name="Linde J."/>
            <person name="Schwartze V."/>
            <person name="Binder U."/>
            <person name="Lass-Florl C."/>
            <person name="Voigt K."/>
            <person name="Horn F."/>
        </authorList>
    </citation>
    <scope>NUCLEOTIDE SEQUENCE</scope>
    <source>
        <strain evidence="2">JMRC FSU:6197</strain>
    </source>
</reference>
<feature type="compositionally biased region" description="Low complexity" evidence="1">
    <location>
        <begin position="1"/>
        <end position="13"/>
    </location>
</feature>
<evidence type="ECO:0000313" key="2">
    <source>
        <dbReference type="EMBL" id="CDS02818.1"/>
    </source>
</evidence>
<organism evidence="2">
    <name type="scientific">Lichtheimia ramosa</name>
    <dbReference type="NCBI Taxonomy" id="688394"/>
    <lineage>
        <taxon>Eukaryota</taxon>
        <taxon>Fungi</taxon>
        <taxon>Fungi incertae sedis</taxon>
        <taxon>Mucoromycota</taxon>
        <taxon>Mucoromycotina</taxon>
        <taxon>Mucoromycetes</taxon>
        <taxon>Mucorales</taxon>
        <taxon>Lichtheimiaceae</taxon>
        <taxon>Lichtheimia</taxon>
    </lineage>
</organism>
<sequence>MQSETSASTTMTAEEQHPLCKSNDDSSTMNEQQDHPISADTLEQVPKSTVSPSLSNSRLEQQWTSQLERHAASTKTTKRLPPPTPIMSFSTPVQQQHRRYYFRDEPSPMSPPALSPSLSVSSIGSASAYELDLVRLRRSSRVEEMIRQFDSGTSMQHHHHHQRRNSVGCGPTASVSSSKPYIKSRTFGFKPIISVWENRIAETADECS</sequence>